<protein>
    <recommendedName>
        <fullName evidence="6">PDEase domain-containing protein</fullName>
    </recommendedName>
</protein>
<evidence type="ECO:0000256" key="1">
    <source>
        <dbReference type="ARBA" id="ARBA00022723"/>
    </source>
</evidence>
<feature type="binding site" evidence="4">
    <location>
        <position position="128"/>
    </location>
    <ligand>
        <name>Zn(2+)</name>
        <dbReference type="ChEBI" id="CHEBI:29105"/>
        <label>2</label>
    </ligand>
</feature>
<keyword evidence="2" id="KW-0378">Hydrolase</keyword>
<dbReference type="Proteomes" id="UP001140094">
    <property type="component" value="Unassembled WGS sequence"/>
</dbReference>
<dbReference type="SMART" id="SM00471">
    <property type="entry name" value="HDc"/>
    <property type="match status" value="1"/>
</dbReference>
<dbReference type="PRINTS" id="PR00387">
    <property type="entry name" value="PDIESTERASE1"/>
</dbReference>
<organism evidence="7 8">
    <name type="scientific">Coemansia guatemalensis</name>
    <dbReference type="NCBI Taxonomy" id="2761395"/>
    <lineage>
        <taxon>Eukaryota</taxon>
        <taxon>Fungi</taxon>
        <taxon>Fungi incertae sedis</taxon>
        <taxon>Zoopagomycota</taxon>
        <taxon>Kickxellomycotina</taxon>
        <taxon>Kickxellomycetes</taxon>
        <taxon>Kickxellales</taxon>
        <taxon>Kickxellaceae</taxon>
        <taxon>Coemansia</taxon>
    </lineage>
</organism>
<comment type="caution">
    <text evidence="7">The sequence shown here is derived from an EMBL/GenBank/DDBJ whole genome shotgun (WGS) entry which is preliminary data.</text>
</comment>
<dbReference type="EMBL" id="JANBUO010000481">
    <property type="protein sequence ID" value="KAJ2803802.1"/>
    <property type="molecule type" value="Genomic_DNA"/>
</dbReference>
<dbReference type="PANTHER" id="PTHR11347">
    <property type="entry name" value="CYCLIC NUCLEOTIDE PHOSPHODIESTERASE"/>
    <property type="match status" value="1"/>
</dbReference>
<dbReference type="SUPFAM" id="SSF109604">
    <property type="entry name" value="HD-domain/PDEase-like"/>
    <property type="match status" value="1"/>
</dbReference>
<reference evidence="7" key="1">
    <citation type="submission" date="2022-07" db="EMBL/GenBank/DDBJ databases">
        <title>Phylogenomic reconstructions and comparative analyses of Kickxellomycotina fungi.</title>
        <authorList>
            <person name="Reynolds N.K."/>
            <person name="Stajich J.E."/>
            <person name="Barry K."/>
            <person name="Grigoriev I.V."/>
            <person name="Crous P."/>
            <person name="Smith M.E."/>
        </authorList>
    </citation>
    <scope>NUCLEOTIDE SEQUENCE</scope>
    <source>
        <strain evidence="7">NRRL 1565</strain>
    </source>
</reference>
<feature type="compositionally biased region" description="Polar residues" evidence="5">
    <location>
        <begin position="279"/>
        <end position="311"/>
    </location>
</feature>
<feature type="compositionally biased region" description="Polar residues" evidence="5">
    <location>
        <begin position="588"/>
        <end position="599"/>
    </location>
</feature>
<keyword evidence="1 4" id="KW-0479">Metal-binding</keyword>
<dbReference type="GO" id="GO:0007165">
    <property type="term" value="P:signal transduction"/>
    <property type="evidence" value="ECO:0007669"/>
    <property type="project" value="InterPro"/>
</dbReference>
<name>A0A9W8LUQ6_9FUNG</name>
<dbReference type="Gene3D" id="1.10.1300.10">
    <property type="entry name" value="3'5'-cyclic nucleotide phosphodiesterase, catalytic domain"/>
    <property type="match status" value="2"/>
</dbReference>
<feature type="compositionally biased region" description="Polar residues" evidence="5">
    <location>
        <begin position="619"/>
        <end position="643"/>
    </location>
</feature>
<feature type="binding site" evidence="4">
    <location>
        <position position="91"/>
    </location>
    <ligand>
        <name>Zn(2+)</name>
        <dbReference type="ChEBI" id="CHEBI:29105"/>
        <label>1</label>
    </ligand>
</feature>
<evidence type="ECO:0000313" key="7">
    <source>
        <dbReference type="EMBL" id="KAJ2803802.1"/>
    </source>
</evidence>
<accession>A0A9W8LUQ6</accession>
<evidence type="ECO:0000256" key="4">
    <source>
        <dbReference type="PIRSR" id="PIRSR623088-3"/>
    </source>
</evidence>
<feature type="region of interest" description="Disordered" evidence="5">
    <location>
        <begin position="561"/>
        <end position="600"/>
    </location>
</feature>
<sequence>MLRCKRNQLEPEELAVVEKVMDSYLTEQWGSVGLAFDPWDYTRAEKQGIVLAVFKAHNVMSVLELDPNDMLEFTLDMESLYNDVPYHSFNHAVDVVVKLHYMLHDLQAASYLATYDIAALLIGALCHDCGHPGLNNLFQKNANTSLSQKYPDAILERYSIDLAIECINRHRLFRNIEQIRDPVYSDNTVKEIDVASRMLFSIRKAILNTDMSRHFKVVEECKALVSSLAKKARKLSDHEHNSHGERLTRSGANICAEICEPNPKHPKLSVLGPPMPQLRTRSPSDPMASNGQLLSYSMQADDSSLSNTTPSLHGDSWHQRPGTSCDSPHFDRKVDSPSPTSVEKSKIGRLHLRRSTSMSDALLDSTQRQSLINVLLHAVDVFNPVLPWRICKKWSDLMNCESFHQGDLEKKLSLPVSPNMDRDTTDQRQVSLDFGNIIIRPFFSEMVSLFPVDDVLLPALELNMQKWSRLSTDTTHEISSPVGANNYMYSWPVEPVSMATSLSNASSASEGRRLSIAAGTVDIPPARLETIRRHSHEGFKALHRCMVGHMFSKHLEKIQERRRASNVFRSHNPQQNPLRGRQRPAPFASTSGTLPSLQESGADMLSPVTEATCIDDASAPNSGTSAYDASSYQGASEDSSSVAGTMQNPEILISPSHFSQFSQGSGSVPWDPLRVGHARTATQPEFFNQPDLPTGFDHPSSYCVGSLACSPRPYRSTSLDPTLLPNMPSSYPSLANKSGPESISSKVSSDS</sequence>
<evidence type="ECO:0000259" key="6">
    <source>
        <dbReference type="PROSITE" id="PS51845"/>
    </source>
</evidence>
<dbReference type="PROSITE" id="PS51845">
    <property type="entry name" value="PDEASE_I_2"/>
    <property type="match status" value="1"/>
</dbReference>
<dbReference type="OrthoDB" id="546632at2759"/>
<dbReference type="InterPro" id="IPR003607">
    <property type="entry name" value="HD/PDEase_dom"/>
</dbReference>
<dbReference type="AlphaFoldDB" id="A0A9W8LUQ6"/>
<dbReference type="InterPro" id="IPR002073">
    <property type="entry name" value="PDEase_catalytic_dom"/>
</dbReference>
<feature type="compositionally biased region" description="Polar residues" evidence="5">
    <location>
        <begin position="567"/>
        <end position="577"/>
    </location>
</feature>
<dbReference type="InterPro" id="IPR023088">
    <property type="entry name" value="PDEase"/>
</dbReference>
<evidence type="ECO:0000256" key="2">
    <source>
        <dbReference type="ARBA" id="ARBA00022801"/>
    </source>
</evidence>
<feature type="binding site" evidence="4">
    <location>
        <position position="380"/>
    </location>
    <ligand>
        <name>Zn(2+)</name>
        <dbReference type="ChEBI" id="CHEBI:29105"/>
        <label>1</label>
    </ligand>
</feature>
<dbReference type="GO" id="GO:0046872">
    <property type="term" value="F:metal ion binding"/>
    <property type="evidence" value="ECO:0007669"/>
    <property type="project" value="UniProtKB-KW"/>
</dbReference>
<dbReference type="Pfam" id="PF00233">
    <property type="entry name" value="PDEase_I"/>
    <property type="match status" value="2"/>
</dbReference>
<feature type="binding site" evidence="4">
    <location>
        <position position="127"/>
    </location>
    <ligand>
        <name>Zn(2+)</name>
        <dbReference type="ChEBI" id="CHEBI:29105"/>
        <label>1</label>
    </ligand>
</feature>
<feature type="active site" description="Proton donor" evidence="3">
    <location>
        <position position="87"/>
    </location>
</feature>
<feature type="region of interest" description="Disordered" evidence="5">
    <location>
        <begin position="265"/>
        <end position="348"/>
    </location>
</feature>
<gene>
    <name evidence="7" type="ORF">H4R20_002751</name>
</gene>
<keyword evidence="8" id="KW-1185">Reference proteome</keyword>
<proteinExistence type="predicted"/>
<evidence type="ECO:0000256" key="5">
    <source>
        <dbReference type="SAM" id="MobiDB-lite"/>
    </source>
</evidence>
<feature type="binding site" evidence="4">
    <location>
        <position position="128"/>
    </location>
    <ligand>
        <name>Zn(2+)</name>
        <dbReference type="ChEBI" id="CHEBI:29105"/>
        <label>1</label>
    </ligand>
</feature>
<feature type="region of interest" description="Disordered" evidence="5">
    <location>
        <begin position="715"/>
        <end position="751"/>
    </location>
</feature>
<evidence type="ECO:0000313" key="8">
    <source>
        <dbReference type="Proteomes" id="UP001140094"/>
    </source>
</evidence>
<dbReference type="InterPro" id="IPR036971">
    <property type="entry name" value="PDEase_catalytic_dom_sf"/>
</dbReference>
<dbReference type="GO" id="GO:0004114">
    <property type="term" value="F:3',5'-cyclic-nucleotide phosphodiesterase activity"/>
    <property type="evidence" value="ECO:0007669"/>
    <property type="project" value="InterPro"/>
</dbReference>
<evidence type="ECO:0000256" key="3">
    <source>
        <dbReference type="PIRSR" id="PIRSR623088-1"/>
    </source>
</evidence>
<feature type="compositionally biased region" description="Polar residues" evidence="5">
    <location>
        <begin position="727"/>
        <end position="751"/>
    </location>
</feature>
<feature type="region of interest" description="Disordered" evidence="5">
    <location>
        <begin position="614"/>
        <end position="643"/>
    </location>
</feature>
<dbReference type="CDD" id="cd00077">
    <property type="entry name" value="HDc"/>
    <property type="match status" value="1"/>
</dbReference>
<feature type="domain" description="PDEase" evidence="6">
    <location>
        <begin position="9"/>
        <end position="474"/>
    </location>
</feature>